<dbReference type="OrthoDB" id="345222at2"/>
<comment type="caution">
    <text evidence="2">The sequence shown here is derived from an EMBL/GenBank/DDBJ whole genome shotgun (WGS) entry which is preliminary data.</text>
</comment>
<dbReference type="EMBL" id="VHJK01000001">
    <property type="protein sequence ID" value="TRD12468.1"/>
    <property type="molecule type" value="Genomic_DNA"/>
</dbReference>
<feature type="chain" id="PRO_5021876160" evidence="1">
    <location>
        <begin position="22"/>
        <end position="331"/>
    </location>
</feature>
<feature type="signal peptide" evidence="1">
    <location>
        <begin position="1"/>
        <end position="21"/>
    </location>
</feature>
<proteinExistence type="predicted"/>
<dbReference type="AlphaFoldDB" id="A0A547PEB5"/>
<sequence>MIKCAAPFLALSALFVPPLLAQDGGGGANQPPEHVEPFPNLAIGKGREKARESFDLAPHLERGTPATQMLEQNRRLSRALAALEPQRPGTVDAYIVSIALDSDPVFAREAREAAKVLGRRYGGSDGGKGRILTRAGPDGQSDDLARGSIRSMILGLAHMAELMDRDEDVLVVYTTSHGSQLGLVNHFGDNEYGIFSPTRLQKVFAELGIKRRLLIISACYSGIFLPKLSGPDTAILTAAAAQRTSFGCAPENDWTFYGDALINRSLRKPQSLADAAKETSRQIAEWESSRRLLASLPQTAIGDGAKVWLAQLESRMPQTATDPVGRPSVGE</sequence>
<name>A0A547PEB5_9SPHN</name>
<organism evidence="2 3">
    <name type="scientific">Erythrobacter insulae</name>
    <dbReference type="NCBI Taxonomy" id="2584124"/>
    <lineage>
        <taxon>Bacteria</taxon>
        <taxon>Pseudomonadati</taxon>
        <taxon>Pseudomonadota</taxon>
        <taxon>Alphaproteobacteria</taxon>
        <taxon>Sphingomonadales</taxon>
        <taxon>Erythrobacteraceae</taxon>
        <taxon>Erythrobacter/Porphyrobacter group</taxon>
        <taxon>Erythrobacter</taxon>
    </lineage>
</organism>
<dbReference type="GO" id="GO:0008233">
    <property type="term" value="F:peptidase activity"/>
    <property type="evidence" value="ECO:0007669"/>
    <property type="project" value="InterPro"/>
</dbReference>
<dbReference type="RefSeq" id="WP_142788739.1">
    <property type="nucleotide sequence ID" value="NZ_VHJK01000001.1"/>
</dbReference>
<dbReference type="InterPro" id="IPR001096">
    <property type="entry name" value="Peptidase_C13"/>
</dbReference>
<evidence type="ECO:0000313" key="2">
    <source>
        <dbReference type="EMBL" id="TRD12468.1"/>
    </source>
</evidence>
<protein>
    <submittedName>
        <fullName evidence="2">Peptidase C13</fullName>
    </submittedName>
</protein>
<evidence type="ECO:0000313" key="3">
    <source>
        <dbReference type="Proteomes" id="UP000316343"/>
    </source>
</evidence>
<evidence type="ECO:0000256" key="1">
    <source>
        <dbReference type="SAM" id="SignalP"/>
    </source>
</evidence>
<keyword evidence="3" id="KW-1185">Reference proteome</keyword>
<gene>
    <name evidence="2" type="ORF">FGU71_11740</name>
</gene>
<reference evidence="2 3" key="1">
    <citation type="submission" date="2019-06" db="EMBL/GenBank/DDBJ databases">
        <title>Erythrobacter insulae sp. nov., isolated from a tidal flat.</title>
        <authorList>
            <person name="Yoon J.-H."/>
        </authorList>
    </citation>
    <scope>NUCLEOTIDE SEQUENCE [LARGE SCALE GENOMIC DNA]</scope>
    <source>
        <strain evidence="2 3">JBTF-M21</strain>
    </source>
</reference>
<dbReference type="Pfam" id="PF01650">
    <property type="entry name" value="Peptidase_C13"/>
    <property type="match status" value="1"/>
</dbReference>
<dbReference type="GO" id="GO:0006508">
    <property type="term" value="P:proteolysis"/>
    <property type="evidence" value="ECO:0007669"/>
    <property type="project" value="InterPro"/>
</dbReference>
<accession>A0A547PEB5</accession>
<keyword evidence="1" id="KW-0732">Signal</keyword>
<dbReference type="Proteomes" id="UP000316343">
    <property type="component" value="Unassembled WGS sequence"/>
</dbReference>
<dbReference type="Gene3D" id="3.40.50.1460">
    <property type="match status" value="1"/>
</dbReference>